<dbReference type="SUPFAM" id="SSF46689">
    <property type="entry name" value="Homeodomain-like"/>
    <property type="match status" value="2"/>
</dbReference>
<evidence type="ECO:0000256" key="3">
    <source>
        <dbReference type="ARBA" id="ARBA00023163"/>
    </source>
</evidence>
<evidence type="ECO:0000256" key="1">
    <source>
        <dbReference type="ARBA" id="ARBA00023015"/>
    </source>
</evidence>
<protein>
    <submittedName>
        <fullName evidence="5">AraC-like DNA-binding protein</fullName>
    </submittedName>
</protein>
<accession>A0ABU1WYJ8</accession>
<gene>
    <name evidence="5" type="ORF">J2W40_001166</name>
</gene>
<keyword evidence="3" id="KW-0804">Transcription</keyword>
<organism evidence="5 6">
    <name type="scientific">Sphingobium xenophagum</name>
    <dbReference type="NCBI Taxonomy" id="121428"/>
    <lineage>
        <taxon>Bacteria</taxon>
        <taxon>Pseudomonadati</taxon>
        <taxon>Pseudomonadota</taxon>
        <taxon>Alphaproteobacteria</taxon>
        <taxon>Sphingomonadales</taxon>
        <taxon>Sphingomonadaceae</taxon>
        <taxon>Sphingobium</taxon>
    </lineage>
</organism>
<reference evidence="5 6" key="1">
    <citation type="submission" date="2023-07" db="EMBL/GenBank/DDBJ databases">
        <title>Sorghum-associated microbial communities from plants grown in Nebraska, USA.</title>
        <authorList>
            <person name="Schachtman D."/>
        </authorList>
    </citation>
    <scope>NUCLEOTIDE SEQUENCE [LARGE SCALE GENOMIC DNA]</scope>
    <source>
        <strain evidence="5 6">4256</strain>
    </source>
</reference>
<name>A0ABU1WYJ8_SPHXE</name>
<keyword evidence="1" id="KW-0805">Transcription regulation</keyword>
<evidence type="ECO:0000259" key="4">
    <source>
        <dbReference type="PROSITE" id="PS01124"/>
    </source>
</evidence>
<dbReference type="InterPro" id="IPR018060">
    <property type="entry name" value="HTH_AraC"/>
</dbReference>
<dbReference type="Pfam" id="PF12833">
    <property type="entry name" value="HTH_18"/>
    <property type="match status" value="1"/>
</dbReference>
<feature type="domain" description="HTH araC/xylS-type" evidence="4">
    <location>
        <begin position="221"/>
        <end position="318"/>
    </location>
</feature>
<dbReference type="InterPro" id="IPR009057">
    <property type="entry name" value="Homeodomain-like_sf"/>
</dbReference>
<sequence length="322" mass="36546">MDSLSRALADKRLKGSLLAMLDFVSPWKVDFENAPSGAPMHFILEGTAWLDRPGMPSLRLNAGELVMFPRWDRHWLRSDDGHLRDITIREAVRMNEGDVWQPGQWLDRPLRVSLAGIGGSAGQRTRILSLVFELDETTPHPLLLGLPRFIHLNAHATGMESWLRITLDFLSAESEQQHGGYAVVSSRLADLVFMQIVRFELLRHPENVAGWLRALVDPGIGASLAAIHDRPEEDWSVDRLARNCGMSRSTFCLRFKKLVGQTPYQYLRTVRLERARERLLAGARIKAVVGEAGYATYYAFGQAFRDHFDMSPQDMRRTQKRG</sequence>
<dbReference type="PANTHER" id="PTHR46796:SF7">
    <property type="entry name" value="ARAC FAMILY TRANSCRIPTIONAL REGULATOR"/>
    <property type="match status" value="1"/>
</dbReference>
<dbReference type="PANTHER" id="PTHR46796">
    <property type="entry name" value="HTH-TYPE TRANSCRIPTIONAL ACTIVATOR RHAS-RELATED"/>
    <property type="match status" value="1"/>
</dbReference>
<evidence type="ECO:0000256" key="2">
    <source>
        <dbReference type="ARBA" id="ARBA00023125"/>
    </source>
</evidence>
<dbReference type="RefSeq" id="WP_310222580.1">
    <property type="nucleotide sequence ID" value="NZ_JAVDWV010000004.1"/>
</dbReference>
<keyword evidence="2" id="KW-0238">DNA-binding</keyword>
<evidence type="ECO:0000313" key="5">
    <source>
        <dbReference type="EMBL" id="MDR7154354.1"/>
    </source>
</evidence>
<dbReference type="Pfam" id="PF12852">
    <property type="entry name" value="Cupin_6"/>
    <property type="match status" value="1"/>
</dbReference>
<dbReference type="PROSITE" id="PS01124">
    <property type="entry name" value="HTH_ARAC_FAMILY_2"/>
    <property type="match status" value="1"/>
</dbReference>
<dbReference type="EMBL" id="JAVDWV010000004">
    <property type="protein sequence ID" value="MDR7154354.1"/>
    <property type="molecule type" value="Genomic_DNA"/>
</dbReference>
<proteinExistence type="predicted"/>
<dbReference type="Proteomes" id="UP001267638">
    <property type="component" value="Unassembled WGS sequence"/>
</dbReference>
<evidence type="ECO:0000313" key="6">
    <source>
        <dbReference type="Proteomes" id="UP001267638"/>
    </source>
</evidence>
<dbReference type="SMART" id="SM00342">
    <property type="entry name" value="HTH_ARAC"/>
    <property type="match status" value="1"/>
</dbReference>
<dbReference type="Gene3D" id="1.10.10.60">
    <property type="entry name" value="Homeodomain-like"/>
    <property type="match status" value="2"/>
</dbReference>
<keyword evidence="6" id="KW-1185">Reference proteome</keyword>
<comment type="caution">
    <text evidence="5">The sequence shown here is derived from an EMBL/GenBank/DDBJ whole genome shotgun (WGS) entry which is preliminary data.</text>
</comment>
<dbReference type="InterPro" id="IPR032783">
    <property type="entry name" value="AraC_lig"/>
</dbReference>
<dbReference type="InterPro" id="IPR050204">
    <property type="entry name" value="AraC_XylS_family_regulators"/>
</dbReference>